<reference evidence="2 3" key="1">
    <citation type="submission" date="2024-01" db="EMBL/GenBank/DDBJ databases">
        <title>The complete chloroplast genome sequence of Lithospermum erythrorhizon: insights into the phylogenetic relationship among Boraginaceae species and the maternal lineages of purple gromwells.</title>
        <authorList>
            <person name="Okada T."/>
            <person name="Watanabe K."/>
        </authorList>
    </citation>
    <scope>NUCLEOTIDE SEQUENCE [LARGE SCALE GENOMIC DNA]</scope>
</reference>
<dbReference type="InterPro" id="IPR043502">
    <property type="entry name" value="DNA/RNA_pol_sf"/>
</dbReference>
<dbReference type="EMBL" id="BAABME010004801">
    <property type="protein sequence ID" value="GAA0163606.1"/>
    <property type="molecule type" value="Genomic_DNA"/>
</dbReference>
<dbReference type="Gene3D" id="3.30.70.270">
    <property type="match status" value="1"/>
</dbReference>
<sequence length="143" mass="16355">MKPPESYKDVQKLTGCLAALSPFISKSGERNLPFFKNLRRVSKETFRWDDKCAYAFEELKAYLGSPKLLSRPEPMEELQLYLTISEGAISNVLVREVGGIQNPINYVSHVLDRAEETTQSLISSHLQWSFSQDSSRYILRLIP</sequence>
<dbReference type="Pfam" id="PF17919">
    <property type="entry name" value="RT_RNaseH_2"/>
    <property type="match status" value="1"/>
</dbReference>
<evidence type="ECO:0000259" key="1">
    <source>
        <dbReference type="Pfam" id="PF17919"/>
    </source>
</evidence>
<proteinExistence type="predicted"/>
<dbReference type="PANTHER" id="PTHR48475:SF2">
    <property type="entry name" value="RIBONUCLEASE H"/>
    <property type="match status" value="1"/>
</dbReference>
<evidence type="ECO:0000313" key="2">
    <source>
        <dbReference type="EMBL" id="GAA0163606.1"/>
    </source>
</evidence>
<keyword evidence="3" id="KW-1185">Reference proteome</keyword>
<dbReference type="PANTHER" id="PTHR48475">
    <property type="entry name" value="RIBONUCLEASE H"/>
    <property type="match status" value="1"/>
</dbReference>
<dbReference type="AlphaFoldDB" id="A0AAV3QK12"/>
<evidence type="ECO:0000313" key="3">
    <source>
        <dbReference type="Proteomes" id="UP001454036"/>
    </source>
</evidence>
<organism evidence="2 3">
    <name type="scientific">Lithospermum erythrorhizon</name>
    <name type="common">Purple gromwell</name>
    <name type="synonym">Lithospermum officinale var. erythrorhizon</name>
    <dbReference type="NCBI Taxonomy" id="34254"/>
    <lineage>
        <taxon>Eukaryota</taxon>
        <taxon>Viridiplantae</taxon>
        <taxon>Streptophyta</taxon>
        <taxon>Embryophyta</taxon>
        <taxon>Tracheophyta</taxon>
        <taxon>Spermatophyta</taxon>
        <taxon>Magnoliopsida</taxon>
        <taxon>eudicotyledons</taxon>
        <taxon>Gunneridae</taxon>
        <taxon>Pentapetalae</taxon>
        <taxon>asterids</taxon>
        <taxon>lamiids</taxon>
        <taxon>Boraginales</taxon>
        <taxon>Boraginaceae</taxon>
        <taxon>Boraginoideae</taxon>
        <taxon>Lithospermeae</taxon>
        <taxon>Lithospermum</taxon>
    </lineage>
</organism>
<accession>A0AAV3QK12</accession>
<gene>
    <name evidence="2" type="ORF">LIER_19428</name>
</gene>
<protein>
    <recommendedName>
        <fullName evidence="1">Reverse transcriptase/retrotransposon-derived protein RNase H-like domain-containing protein</fullName>
    </recommendedName>
</protein>
<comment type="caution">
    <text evidence="2">The sequence shown here is derived from an EMBL/GenBank/DDBJ whole genome shotgun (WGS) entry which is preliminary data.</text>
</comment>
<dbReference type="Proteomes" id="UP001454036">
    <property type="component" value="Unassembled WGS sequence"/>
</dbReference>
<dbReference type="InterPro" id="IPR041577">
    <property type="entry name" value="RT_RNaseH_2"/>
</dbReference>
<feature type="domain" description="Reverse transcriptase/retrotransposon-derived protein RNase H-like" evidence="1">
    <location>
        <begin position="48"/>
        <end position="118"/>
    </location>
</feature>
<dbReference type="InterPro" id="IPR043128">
    <property type="entry name" value="Rev_trsase/Diguanyl_cyclase"/>
</dbReference>
<name>A0AAV3QK12_LITER</name>
<dbReference type="SUPFAM" id="SSF56672">
    <property type="entry name" value="DNA/RNA polymerases"/>
    <property type="match status" value="1"/>
</dbReference>